<reference evidence="2" key="1">
    <citation type="submission" date="2020-02" db="EMBL/GenBank/DDBJ databases">
        <authorList>
            <person name="Meier V. D."/>
        </authorList>
    </citation>
    <scope>NUCLEOTIDE SEQUENCE</scope>
    <source>
        <strain evidence="2">AVDCRST_MAG30</strain>
    </source>
</reference>
<sequence>MGILVWVMMGLALWHFTIFLPDHFWGGIVGAFLAAVLGSVVLGLLLSGLSVPGQDDTNIATALQAIPGAVIGMGIAYFVGLRREGANQV</sequence>
<keyword evidence="1" id="KW-1133">Transmembrane helix</keyword>
<dbReference type="EMBL" id="CADCVS010000073">
    <property type="protein sequence ID" value="CAA9475571.1"/>
    <property type="molecule type" value="Genomic_DNA"/>
</dbReference>
<organism evidence="2">
    <name type="scientific">uncultured Solirubrobacteraceae bacterium</name>
    <dbReference type="NCBI Taxonomy" id="1162706"/>
    <lineage>
        <taxon>Bacteria</taxon>
        <taxon>Bacillati</taxon>
        <taxon>Actinomycetota</taxon>
        <taxon>Thermoleophilia</taxon>
        <taxon>Solirubrobacterales</taxon>
        <taxon>Solirubrobacteraceae</taxon>
        <taxon>environmental samples</taxon>
    </lineage>
</organism>
<evidence type="ECO:0000313" key="2">
    <source>
        <dbReference type="EMBL" id="CAA9475571.1"/>
    </source>
</evidence>
<proteinExistence type="predicted"/>
<protein>
    <recommendedName>
        <fullName evidence="3">GlsB/YeaQ/YmgE family stress response membrane protein</fullName>
    </recommendedName>
</protein>
<evidence type="ECO:0000256" key="1">
    <source>
        <dbReference type="SAM" id="Phobius"/>
    </source>
</evidence>
<accession>A0A6J4RK99</accession>
<name>A0A6J4RK99_9ACTN</name>
<gene>
    <name evidence="2" type="ORF">AVDCRST_MAG30-436</name>
</gene>
<evidence type="ECO:0008006" key="3">
    <source>
        <dbReference type="Google" id="ProtNLM"/>
    </source>
</evidence>
<feature type="transmembrane region" description="Helical" evidence="1">
    <location>
        <begin position="24"/>
        <end position="47"/>
    </location>
</feature>
<keyword evidence="1" id="KW-0812">Transmembrane</keyword>
<keyword evidence="1" id="KW-0472">Membrane</keyword>
<feature type="transmembrane region" description="Helical" evidence="1">
    <location>
        <begin position="59"/>
        <end position="79"/>
    </location>
</feature>
<dbReference type="AlphaFoldDB" id="A0A6J4RK99"/>